<name>A0A5B8J9L9_9ACTN</name>
<proteinExistence type="predicted"/>
<feature type="region of interest" description="Disordered" evidence="1">
    <location>
        <begin position="40"/>
        <end position="64"/>
    </location>
</feature>
<sequence>MRPVMHQGCRIDAVESPYWPRFPWSCRDRAASVRIGIGAPGTRPRRLRSAKREVNTMSDTTQPGVEADEEIVALENAALLTQGGSSSSVENKRSPYGY</sequence>
<organism evidence="2 3">
    <name type="scientific">Streptomyces qinzhouensis</name>
    <dbReference type="NCBI Taxonomy" id="2599401"/>
    <lineage>
        <taxon>Bacteria</taxon>
        <taxon>Bacillati</taxon>
        <taxon>Actinomycetota</taxon>
        <taxon>Actinomycetes</taxon>
        <taxon>Kitasatosporales</taxon>
        <taxon>Streptomycetaceae</taxon>
        <taxon>Streptomyces</taxon>
    </lineage>
</organism>
<dbReference type="AlphaFoldDB" id="A0A5B8J9L9"/>
<reference evidence="2 3" key="1">
    <citation type="submission" date="2019-07" db="EMBL/GenBank/DDBJ databases">
        <authorList>
            <person name="Zhu P."/>
        </authorList>
    </citation>
    <scope>NUCLEOTIDE SEQUENCE [LARGE SCALE GENOMIC DNA]</scope>
    <source>
        <strain evidence="2 3">SSL-25</strain>
    </source>
</reference>
<evidence type="ECO:0000313" key="2">
    <source>
        <dbReference type="EMBL" id="QDY77094.1"/>
    </source>
</evidence>
<protein>
    <submittedName>
        <fullName evidence="2">Albusnodin family lasso peptide</fullName>
    </submittedName>
</protein>
<dbReference type="NCBIfam" id="NF033525">
    <property type="entry name" value="lasso_albusnod"/>
    <property type="match status" value="1"/>
</dbReference>
<evidence type="ECO:0000256" key="1">
    <source>
        <dbReference type="SAM" id="MobiDB-lite"/>
    </source>
</evidence>
<dbReference type="KEGG" id="sqz:FQU76_11855"/>
<keyword evidence="3" id="KW-1185">Reference proteome</keyword>
<evidence type="ECO:0000313" key="3">
    <source>
        <dbReference type="Proteomes" id="UP000320580"/>
    </source>
</evidence>
<dbReference type="Proteomes" id="UP000320580">
    <property type="component" value="Chromosome"/>
</dbReference>
<dbReference type="EMBL" id="CP042266">
    <property type="protein sequence ID" value="QDY77094.1"/>
    <property type="molecule type" value="Genomic_DNA"/>
</dbReference>
<accession>A0A5B8J9L9</accession>
<gene>
    <name evidence="2" type="ORF">FQU76_11855</name>
</gene>
<dbReference type="OrthoDB" id="4275338at2"/>